<feature type="non-terminal residue" evidence="3">
    <location>
        <position position="1"/>
    </location>
</feature>
<dbReference type="PROSITE" id="PS01124">
    <property type="entry name" value="HTH_ARAC_FAMILY_2"/>
    <property type="match status" value="1"/>
</dbReference>
<evidence type="ECO:0000313" key="3">
    <source>
        <dbReference type="EMBL" id="GAG08589.1"/>
    </source>
</evidence>
<dbReference type="GO" id="GO:0003700">
    <property type="term" value="F:DNA-binding transcription factor activity"/>
    <property type="evidence" value="ECO:0007669"/>
    <property type="project" value="InterPro"/>
</dbReference>
<dbReference type="PANTHER" id="PTHR43280:SF2">
    <property type="entry name" value="HTH-TYPE TRANSCRIPTIONAL REGULATOR EXSA"/>
    <property type="match status" value="1"/>
</dbReference>
<comment type="caution">
    <text evidence="3">The sequence shown here is derived from an EMBL/GenBank/DDBJ whole genome shotgun (WGS) entry which is preliminary data.</text>
</comment>
<proteinExistence type="predicted"/>
<evidence type="ECO:0000256" key="1">
    <source>
        <dbReference type="ARBA" id="ARBA00023125"/>
    </source>
</evidence>
<dbReference type="InterPro" id="IPR018060">
    <property type="entry name" value="HTH_AraC"/>
</dbReference>
<keyword evidence="1" id="KW-0238">DNA-binding</keyword>
<organism evidence="3">
    <name type="scientific">marine sediment metagenome</name>
    <dbReference type="NCBI Taxonomy" id="412755"/>
    <lineage>
        <taxon>unclassified sequences</taxon>
        <taxon>metagenomes</taxon>
        <taxon>ecological metagenomes</taxon>
    </lineage>
</organism>
<dbReference type="EMBL" id="BARS01029790">
    <property type="protein sequence ID" value="GAG08589.1"/>
    <property type="molecule type" value="Genomic_DNA"/>
</dbReference>
<dbReference type="AlphaFoldDB" id="X0URX5"/>
<name>X0URX5_9ZZZZ</name>
<dbReference type="PANTHER" id="PTHR43280">
    <property type="entry name" value="ARAC-FAMILY TRANSCRIPTIONAL REGULATOR"/>
    <property type="match status" value="1"/>
</dbReference>
<reference evidence="3" key="1">
    <citation type="journal article" date="2014" name="Front. Microbiol.">
        <title>High frequency of phylogenetically diverse reductive dehalogenase-homologous genes in deep subseafloor sedimentary metagenomes.</title>
        <authorList>
            <person name="Kawai M."/>
            <person name="Futagami T."/>
            <person name="Toyoda A."/>
            <person name="Takaki Y."/>
            <person name="Nishi S."/>
            <person name="Hori S."/>
            <person name="Arai W."/>
            <person name="Tsubouchi T."/>
            <person name="Morono Y."/>
            <person name="Uchiyama I."/>
            <person name="Ito T."/>
            <person name="Fujiyama A."/>
            <person name="Inagaki F."/>
            <person name="Takami H."/>
        </authorList>
    </citation>
    <scope>NUCLEOTIDE SEQUENCE</scope>
    <source>
        <strain evidence="3">Expedition CK06-06</strain>
    </source>
</reference>
<feature type="non-terminal residue" evidence="3">
    <location>
        <position position="263"/>
    </location>
</feature>
<dbReference type="Gene3D" id="1.10.10.60">
    <property type="entry name" value="Homeodomain-like"/>
    <property type="match status" value="1"/>
</dbReference>
<gene>
    <name evidence="3" type="ORF">S01H1_46520</name>
</gene>
<protein>
    <recommendedName>
        <fullName evidence="2">HTH araC/xylS-type domain-containing protein</fullName>
    </recommendedName>
</protein>
<accession>X0URX5</accession>
<sequence>AIVSAGNLVDSDDRTTVEKLIRETRKLVSETHIVFSAGIGRRISHLRDAAVSYRDAIESVDTAGYGAAVWYDRIVSAPKAPYYPPEMQTLLIQQALDGYGDRVLSILEDIRDRNLKDQNMRHDEVRQLLYELRGTVLRLVDISRMDVDIELEAINGAYQKFELNHDASYVFDQVTEFYGHFCEIAGKRALDKTAQFRKTLVDFVDKNIADPNFGLKMVGVEFGLSEKYLSAVFKEHTGENFGTYVENRRMQRALDLLKDSTVE</sequence>
<dbReference type="GO" id="GO:0043565">
    <property type="term" value="F:sequence-specific DNA binding"/>
    <property type="evidence" value="ECO:0007669"/>
    <property type="project" value="InterPro"/>
</dbReference>
<evidence type="ECO:0000259" key="2">
    <source>
        <dbReference type="PROSITE" id="PS01124"/>
    </source>
</evidence>
<feature type="domain" description="HTH araC/xylS-type" evidence="2">
    <location>
        <begin position="198"/>
        <end position="263"/>
    </location>
</feature>